<dbReference type="InterPro" id="IPR001202">
    <property type="entry name" value="WW_dom"/>
</dbReference>
<dbReference type="Proteomes" id="UP000283543">
    <property type="component" value="Unassembled WGS sequence"/>
</dbReference>
<dbReference type="PROSITE" id="PS50096">
    <property type="entry name" value="IQ"/>
    <property type="match status" value="1"/>
</dbReference>
<dbReference type="PANTHER" id="PTHR24006:SF908">
    <property type="entry name" value="DEUBIQUITINATING APOPTOTIC INHIBITOR, ISOFORM A"/>
    <property type="match status" value="1"/>
</dbReference>
<dbReference type="Gene3D" id="3.90.70.10">
    <property type="entry name" value="Cysteine proteinases"/>
    <property type="match status" value="2"/>
</dbReference>
<dbReference type="PROSITE" id="PS50235">
    <property type="entry name" value="USP_3"/>
    <property type="match status" value="1"/>
</dbReference>
<gene>
    <name evidence="3" type="ORF">DYB34_001780</name>
</gene>
<dbReference type="InterPro" id="IPR028889">
    <property type="entry name" value="USP"/>
</dbReference>
<dbReference type="CDD" id="cd02257">
    <property type="entry name" value="Peptidase_C19"/>
    <property type="match status" value="1"/>
</dbReference>
<evidence type="ECO:0000259" key="1">
    <source>
        <dbReference type="PROSITE" id="PS50020"/>
    </source>
</evidence>
<dbReference type="GO" id="GO:0004843">
    <property type="term" value="F:cysteine-type deubiquitinase activity"/>
    <property type="evidence" value="ECO:0007669"/>
    <property type="project" value="InterPro"/>
</dbReference>
<sequence length="615" mass="71640">MKKGKKAMASRFTKRKMSMEEQAEREVFLARQKFLAEMEKRRQACAVIMQRRIRGYALHLRFLAQRERLEWEREAAVLRIQTQWRRHVAWKEAQKRRRDRNEAIAAAAREAERRRHLVACATDISRVYRGYVIRQKIKADGLAATKIQRCVRRWRGRKLRKIMKNIRAERRKQEEIAAIKRSLRRSATSKNPEMPLVAYNDYIEDEQGAKSPRFALQYVSVEFQTFENEMCVMQEKKARDQLKYESARQIQRIVRGCRGRRRVVRIKDDLAKEALREVYRRERIALEDKKKWAEQLDMEQFKADTVTRKERERKLLIAQQEEEIARLDAQTGAYKVQALEAQKTLKAAQAAAWKPMNDGFGNVFYSNELTGDTTWDIPEALQPKLQYVDREEDWEELFRATLAAEFQTSRQQDASEFLHYVWDHVTARRDPAAAWKDSVFTGKYARHITCSRCHAVSTTTEEFLDIPVPVPTAAAIGPPLPLLTLLRAQFATESLTGVREKVCTPVACTTSLHLPVHNNVDVGLPSNLGGDHVIDDDHVTYDLYAATIHAGSRADHGHYYTFARHEERWVLLNDSRVTSVDEGLVHHTLMQSTTDTPYILWYRRRNASTIGTWNN</sequence>
<dbReference type="GO" id="GO:0016579">
    <property type="term" value="P:protein deubiquitination"/>
    <property type="evidence" value="ECO:0007669"/>
    <property type="project" value="InterPro"/>
</dbReference>
<dbReference type="VEuPathDB" id="FungiDB:H257_14440"/>
<evidence type="ECO:0000313" key="3">
    <source>
        <dbReference type="EMBL" id="RHY57349.1"/>
    </source>
</evidence>
<dbReference type="EMBL" id="QUTB01005148">
    <property type="protein sequence ID" value="RHY57349.1"/>
    <property type="molecule type" value="Genomic_DNA"/>
</dbReference>
<dbReference type="PANTHER" id="PTHR24006">
    <property type="entry name" value="UBIQUITIN CARBOXYL-TERMINAL HYDROLASE"/>
    <property type="match status" value="1"/>
</dbReference>
<dbReference type="PROSITE" id="PS01159">
    <property type="entry name" value="WW_DOMAIN_1"/>
    <property type="match status" value="1"/>
</dbReference>
<organism evidence="3 4">
    <name type="scientific">Aphanomyces astaci</name>
    <name type="common">Crayfish plague agent</name>
    <dbReference type="NCBI Taxonomy" id="112090"/>
    <lineage>
        <taxon>Eukaryota</taxon>
        <taxon>Sar</taxon>
        <taxon>Stramenopiles</taxon>
        <taxon>Oomycota</taxon>
        <taxon>Saprolegniomycetes</taxon>
        <taxon>Saprolegniales</taxon>
        <taxon>Verrucalvaceae</taxon>
        <taxon>Aphanomyces</taxon>
    </lineage>
</organism>
<dbReference type="InterPro" id="IPR050164">
    <property type="entry name" value="Peptidase_C19"/>
</dbReference>
<feature type="domain" description="USP" evidence="2">
    <location>
        <begin position="358"/>
        <end position="605"/>
    </location>
</feature>
<dbReference type="AlphaFoldDB" id="A0A3R7A991"/>
<evidence type="ECO:0000313" key="4">
    <source>
        <dbReference type="Proteomes" id="UP000283543"/>
    </source>
</evidence>
<reference evidence="3 4" key="1">
    <citation type="submission" date="2018-08" db="EMBL/GenBank/DDBJ databases">
        <title>Aphanomyces genome sequencing and annotation.</title>
        <authorList>
            <person name="Minardi D."/>
            <person name="Oidtmann B."/>
            <person name="Van Der Giezen M."/>
            <person name="Studholme D.J."/>
        </authorList>
    </citation>
    <scope>NUCLEOTIDE SEQUENCE [LARGE SCALE GENOMIC DNA]</scope>
    <source>
        <strain evidence="3 4">Si</strain>
    </source>
</reference>
<dbReference type="SMART" id="SM00015">
    <property type="entry name" value="IQ"/>
    <property type="match status" value="5"/>
</dbReference>
<evidence type="ECO:0008006" key="5">
    <source>
        <dbReference type="Google" id="ProtNLM"/>
    </source>
</evidence>
<dbReference type="SUPFAM" id="SSF51045">
    <property type="entry name" value="WW domain"/>
    <property type="match status" value="1"/>
</dbReference>
<dbReference type="InterPro" id="IPR036020">
    <property type="entry name" value="WW_dom_sf"/>
</dbReference>
<evidence type="ECO:0000259" key="2">
    <source>
        <dbReference type="PROSITE" id="PS50235"/>
    </source>
</evidence>
<feature type="domain" description="WW" evidence="1">
    <location>
        <begin position="347"/>
        <end position="380"/>
    </location>
</feature>
<dbReference type="PROSITE" id="PS50020">
    <property type="entry name" value="WW_DOMAIN_2"/>
    <property type="match status" value="1"/>
</dbReference>
<dbReference type="Pfam" id="PF00443">
    <property type="entry name" value="UCH"/>
    <property type="match status" value="1"/>
</dbReference>
<comment type="caution">
    <text evidence="3">The sequence shown here is derived from an EMBL/GenBank/DDBJ whole genome shotgun (WGS) entry which is preliminary data.</text>
</comment>
<accession>A0A3R7A991</accession>
<proteinExistence type="predicted"/>
<protein>
    <recommendedName>
        <fullName evidence="5">USP domain-containing protein</fullName>
    </recommendedName>
</protein>
<dbReference type="Gene3D" id="1.20.5.190">
    <property type="match status" value="1"/>
</dbReference>
<dbReference type="InterPro" id="IPR000048">
    <property type="entry name" value="IQ_motif_EF-hand-BS"/>
</dbReference>
<dbReference type="SUPFAM" id="SSF54001">
    <property type="entry name" value="Cysteine proteinases"/>
    <property type="match status" value="1"/>
</dbReference>
<dbReference type="GO" id="GO:0005829">
    <property type="term" value="C:cytosol"/>
    <property type="evidence" value="ECO:0007669"/>
    <property type="project" value="TreeGrafter"/>
</dbReference>
<dbReference type="InterPro" id="IPR038765">
    <property type="entry name" value="Papain-like_cys_pep_sf"/>
</dbReference>
<dbReference type="Pfam" id="PF00612">
    <property type="entry name" value="IQ"/>
    <property type="match status" value="1"/>
</dbReference>
<dbReference type="InterPro" id="IPR001394">
    <property type="entry name" value="Peptidase_C19_UCH"/>
</dbReference>
<dbReference type="GO" id="GO:0005634">
    <property type="term" value="C:nucleus"/>
    <property type="evidence" value="ECO:0007669"/>
    <property type="project" value="TreeGrafter"/>
</dbReference>
<name>A0A3R7A991_APHAT</name>